<reference evidence="1 2" key="1">
    <citation type="submission" date="2018-04" db="EMBL/GenBank/DDBJ databases">
        <title>Genome of Nocardioides gansuensis WSJ-1.</title>
        <authorList>
            <person name="Wu S."/>
            <person name="Wang G."/>
        </authorList>
    </citation>
    <scope>NUCLEOTIDE SEQUENCE [LARGE SCALE GENOMIC DNA]</scope>
    <source>
        <strain evidence="1 2">WSJ-1</strain>
    </source>
</reference>
<accession>A0A2T8FEA5</accession>
<sequence>MKEPGTVFTIGHSTHEIETFLALLSTHRISAVADVRSTPASRFNPQFNRDALKSFLSKAGIAYVFLGKELGARSDDPSCYVDGKVQYDRLSQAPGYRAGIERLKSGSADHAIAIMCSEREPLDCHRTVLVSETLVAEGVNVVHILGDGTLESHDQTRRRLRELHGLAEDDLFHTEEELVAQALSRQEDRIAYVDDGGREAVGD</sequence>
<dbReference type="InterPro" id="IPR007438">
    <property type="entry name" value="DUF488"/>
</dbReference>
<dbReference type="OrthoDB" id="9789109at2"/>
<organism evidence="1 2">
    <name type="scientific">Nocardioides gansuensis</name>
    <dbReference type="NCBI Taxonomy" id="2138300"/>
    <lineage>
        <taxon>Bacteria</taxon>
        <taxon>Bacillati</taxon>
        <taxon>Actinomycetota</taxon>
        <taxon>Actinomycetes</taxon>
        <taxon>Propionibacteriales</taxon>
        <taxon>Nocardioidaceae</taxon>
        <taxon>Nocardioides</taxon>
    </lineage>
</organism>
<evidence type="ECO:0000313" key="2">
    <source>
        <dbReference type="Proteomes" id="UP000246018"/>
    </source>
</evidence>
<proteinExistence type="predicted"/>
<dbReference type="Proteomes" id="UP000246018">
    <property type="component" value="Unassembled WGS sequence"/>
</dbReference>
<gene>
    <name evidence="1" type="ORF">DDE18_05495</name>
</gene>
<evidence type="ECO:0008006" key="3">
    <source>
        <dbReference type="Google" id="ProtNLM"/>
    </source>
</evidence>
<dbReference type="Pfam" id="PF04343">
    <property type="entry name" value="DUF488"/>
    <property type="match status" value="1"/>
</dbReference>
<name>A0A2T8FEA5_9ACTN</name>
<dbReference type="PANTHER" id="PTHR39337">
    <property type="entry name" value="BLR5642 PROTEIN"/>
    <property type="match status" value="1"/>
</dbReference>
<keyword evidence="2" id="KW-1185">Reference proteome</keyword>
<dbReference type="PANTHER" id="PTHR39337:SF1">
    <property type="entry name" value="BLR5642 PROTEIN"/>
    <property type="match status" value="1"/>
</dbReference>
<dbReference type="AlphaFoldDB" id="A0A2T8FEA5"/>
<evidence type="ECO:0000313" key="1">
    <source>
        <dbReference type="EMBL" id="PVG84037.1"/>
    </source>
</evidence>
<dbReference type="EMBL" id="QDGZ01000002">
    <property type="protein sequence ID" value="PVG84037.1"/>
    <property type="molecule type" value="Genomic_DNA"/>
</dbReference>
<protein>
    <recommendedName>
        <fullName evidence="3">DUF488 domain-containing protein</fullName>
    </recommendedName>
</protein>
<dbReference type="RefSeq" id="WP_116571510.1">
    <property type="nucleotide sequence ID" value="NZ_QDGZ01000002.1"/>
</dbReference>
<comment type="caution">
    <text evidence="1">The sequence shown here is derived from an EMBL/GenBank/DDBJ whole genome shotgun (WGS) entry which is preliminary data.</text>
</comment>